<keyword evidence="3 4" id="KW-0408">Iron</keyword>
<dbReference type="SMART" id="SM01117">
    <property type="entry name" value="Cyt-b5"/>
    <property type="match status" value="1"/>
</dbReference>
<dbReference type="PANTHER" id="PTHR46237">
    <property type="entry name" value="CYTOCHROME B5 REDUCTASE 4 FAMILY MEMBER"/>
    <property type="match status" value="1"/>
</dbReference>
<dbReference type="PROSITE" id="PS00191">
    <property type="entry name" value="CYTOCHROME_B5_1"/>
    <property type="match status" value="1"/>
</dbReference>
<evidence type="ECO:0000256" key="3">
    <source>
        <dbReference type="ARBA" id="ARBA00023004"/>
    </source>
</evidence>
<feature type="region of interest" description="Disordered" evidence="5">
    <location>
        <begin position="1"/>
        <end position="68"/>
    </location>
</feature>
<feature type="compositionally biased region" description="Low complexity" evidence="5">
    <location>
        <begin position="18"/>
        <end position="34"/>
    </location>
</feature>
<dbReference type="GO" id="GO:0005737">
    <property type="term" value="C:cytoplasm"/>
    <property type="evidence" value="ECO:0007669"/>
    <property type="project" value="TreeGrafter"/>
</dbReference>
<dbReference type="OrthoDB" id="432299at2759"/>
<dbReference type="GO" id="GO:0004128">
    <property type="term" value="F:cytochrome-b5 reductase activity, acting on NAD(P)H"/>
    <property type="evidence" value="ECO:0007669"/>
    <property type="project" value="TreeGrafter"/>
</dbReference>
<dbReference type="GO" id="GO:0020037">
    <property type="term" value="F:heme binding"/>
    <property type="evidence" value="ECO:0007669"/>
    <property type="project" value="UniProtKB-UniRule"/>
</dbReference>
<evidence type="ECO:0000313" key="7">
    <source>
        <dbReference type="EMBL" id="RPB21611.1"/>
    </source>
</evidence>
<sequence length="200" mass="21286">MAPPPLPQIRGRNPRSQPSVIAPSAPRPSPAAMARGTASQRATFLPGTAGGGLVVPPTHNAPPTKPNRKVILEPGHSPLDWARLCRTAPSEVLRGPDVAPGLLRVTPSMLEKYGRPRKPRKMVWMALEGKVYNITAYIPFHPGGEGELLRAAGKDGTSLFMKTHSWVNVEGMLGGCLIGILVSEEEEASVKVGPGLEDVD</sequence>
<dbReference type="InParanoid" id="A0A3N4LLQ9"/>
<accession>A0A3N4LLQ9</accession>
<keyword evidence="1 4" id="KW-0349">Heme</keyword>
<dbReference type="FunCoup" id="A0A3N4LLQ9">
    <property type="interactions" value="85"/>
</dbReference>
<dbReference type="Gene3D" id="3.10.120.10">
    <property type="entry name" value="Cytochrome b5-like heme/steroid binding domain"/>
    <property type="match status" value="1"/>
</dbReference>
<dbReference type="STRING" id="1051890.A0A3N4LLQ9"/>
<reference evidence="7 8" key="1">
    <citation type="journal article" date="2018" name="Nat. Ecol. Evol.">
        <title>Pezizomycetes genomes reveal the molecular basis of ectomycorrhizal truffle lifestyle.</title>
        <authorList>
            <person name="Murat C."/>
            <person name="Payen T."/>
            <person name="Noel B."/>
            <person name="Kuo A."/>
            <person name="Morin E."/>
            <person name="Chen J."/>
            <person name="Kohler A."/>
            <person name="Krizsan K."/>
            <person name="Balestrini R."/>
            <person name="Da Silva C."/>
            <person name="Montanini B."/>
            <person name="Hainaut M."/>
            <person name="Levati E."/>
            <person name="Barry K.W."/>
            <person name="Belfiori B."/>
            <person name="Cichocki N."/>
            <person name="Clum A."/>
            <person name="Dockter R.B."/>
            <person name="Fauchery L."/>
            <person name="Guy J."/>
            <person name="Iotti M."/>
            <person name="Le Tacon F."/>
            <person name="Lindquist E.A."/>
            <person name="Lipzen A."/>
            <person name="Malagnac F."/>
            <person name="Mello A."/>
            <person name="Molinier V."/>
            <person name="Miyauchi S."/>
            <person name="Poulain J."/>
            <person name="Riccioni C."/>
            <person name="Rubini A."/>
            <person name="Sitrit Y."/>
            <person name="Splivallo R."/>
            <person name="Traeger S."/>
            <person name="Wang M."/>
            <person name="Zifcakova L."/>
            <person name="Wipf D."/>
            <person name="Zambonelli A."/>
            <person name="Paolocci F."/>
            <person name="Nowrousian M."/>
            <person name="Ottonello S."/>
            <person name="Baldrian P."/>
            <person name="Spatafora J.W."/>
            <person name="Henrissat B."/>
            <person name="Nagy L.G."/>
            <person name="Aury J.M."/>
            <person name="Wincker P."/>
            <person name="Grigoriev I.V."/>
            <person name="Bonfante P."/>
            <person name="Martin F.M."/>
        </authorList>
    </citation>
    <scope>NUCLEOTIDE SEQUENCE [LARGE SCALE GENOMIC DNA]</scope>
    <source>
        <strain evidence="7 8">ATCC MYA-4762</strain>
    </source>
</reference>
<dbReference type="Proteomes" id="UP000267821">
    <property type="component" value="Unassembled WGS sequence"/>
</dbReference>
<evidence type="ECO:0000256" key="1">
    <source>
        <dbReference type="ARBA" id="ARBA00022617"/>
    </source>
</evidence>
<evidence type="ECO:0000256" key="5">
    <source>
        <dbReference type="SAM" id="MobiDB-lite"/>
    </source>
</evidence>
<keyword evidence="2 4" id="KW-0479">Metal-binding</keyword>
<dbReference type="InterPro" id="IPR001199">
    <property type="entry name" value="Cyt_B5-like_heme/steroid-bd"/>
</dbReference>
<dbReference type="PANTHER" id="PTHR46237:SF1">
    <property type="entry name" value="CYTOCHROME B5 REDUCTASE 4"/>
    <property type="match status" value="1"/>
</dbReference>
<dbReference type="InterPro" id="IPR036400">
    <property type="entry name" value="Cyt_B5-like_heme/steroid_sf"/>
</dbReference>
<dbReference type="InterPro" id="IPR051872">
    <property type="entry name" value="Cytochrome_b5/Flavoprotein_Rdt"/>
</dbReference>
<comment type="similarity">
    <text evidence="4">Belongs to the cytochrome b5 family.</text>
</comment>
<dbReference type="InterPro" id="IPR018506">
    <property type="entry name" value="Cyt_B5_heme-BS"/>
</dbReference>
<dbReference type="GO" id="GO:0046872">
    <property type="term" value="F:metal ion binding"/>
    <property type="evidence" value="ECO:0007669"/>
    <property type="project" value="UniProtKB-UniRule"/>
</dbReference>
<dbReference type="PROSITE" id="PS50255">
    <property type="entry name" value="CYTOCHROME_B5_2"/>
    <property type="match status" value="1"/>
</dbReference>
<evidence type="ECO:0000259" key="6">
    <source>
        <dbReference type="PROSITE" id="PS50255"/>
    </source>
</evidence>
<gene>
    <name evidence="7" type="ORF">L211DRAFT_790275</name>
</gene>
<protein>
    <submittedName>
        <fullName evidence="7">Cytochrome b5</fullName>
    </submittedName>
</protein>
<dbReference type="FunFam" id="3.10.120.10:FF:000001">
    <property type="entry name" value="Cytochrome b5 reductase 4"/>
    <property type="match status" value="1"/>
</dbReference>
<proteinExistence type="inferred from homology"/>
<dbReference type="EMBL" id="ML121558">
    <property type="protein sequence ID" value="RPB21611.1"/>
    <property type="molecule type" value="Genomic_DNA"/>
</dbReference>
<dbReference type="AlphaFoldDB" id="A0A3N4LLQ9"/>
<organism evidence="7 8">
    <name type="scientific">Terfezia boudieri ATCC MYA-4762</name>
    <dbReference type="NCBI Taxonomy" id="1051890"/>
    <lineage>
        <taxon>Eukaryota</taxon>
        <taxon>Fungi</taxon>
        <taxon>Dikarya</taxon>
        <taxon>Ascomycota</taxon>
        <taxon>Pezizomycotina</taxon>
        <taxon>Pezizomycetes</taxon>
        <taxon>Pezizales</taxon>
        <taxon>Pezizaceae</taxon>
        <taxon>Terfezia</taxon>
    </lineage>
</organism>
<dbReference type="Pfam" id="PF00173">
    <property type="entry name" value="Cyt-b5"/>
    <property type="match status" value="1"/>
</dbReference>
<evidence type="ECO:0000313" key="8">
    <source>
        <dbReference type="Proteomes" id="UP000267821"/>
    </source>
</evidence>
<feature type="domain" description="Cytochrome b5 heme-binding" evidence="6">
    <location>
        <begin position="102"/>
        <end position="182"/>
    </location>
</feature>
<dbReference type="SUPFAM" id="SSF55856">
    <property type="entry name" value="Cytochrome b5-like heme/steroid binding domain"/>
    <property type="match status" value="1"/>
</dbReference>
<evidence type="ECO:0000256" key="4">
    <source>
        <dbReference type="RuleBase" id="RU362121"/>
    </source>
</evidence>
<keyword evidence="8" id="KW-1185">Reference proteome</keyword>
<name>A0A3N4LLQ9_9PEZI</name>
<evidence type="ECO:0000256" key="2">
    <source>
        <dbReference type="ARBA" id="ARBA00022723"/>
    </source>
</evidence>